<organism evidence="2 4">
    <name type="scientific">Phytophthora rubi</name>
    <dbReference type="NCBI Taxonomy" id="129364"/>
    <lineage>
        <taxon>Eukaryota</taxon>
        <taxon>Sar</taxon>
        <taxon>Stramenopiles</taxon>
        <taxon>Oomycota</taxon>
        <taxon>Peronosporomycetes</taxon>
        <taxon>Peronosporales</taxon>
        <taxon>Peronosporaceae</taxon>
        <taxon>Phytophthora</taxon>
    </lineage>
</organism>
<evidence type="ECO:0000313" key="2">
    <source>
        <dbReference type="EMBL" id="KAE9278354.1"/>
    </source>
</evidence>
<reference evidence="2 4" key="1">
    <citation type="submission" date="2018-08" db="EMBL/GenBank/DDBJ databases">
        <title>Genomic investigation of the strawberry pathogen Phytophthora fragariae indicates pathogenicity is determined by transcriptional variation in three key races.</title>
        <authorList>
            <person name="Adams T.M."/>
            <person name="Armitage A.D."/>
            <person name="Sobczyk M.K."/>
            <person name="Bates H.J."/>
            <person name="Dunwell J.M."/>
            <person name="Nellist C.F."/>
            <person name="Harrison R.J."/>
        </authorList>
    </citation>
    <scope>NUCLEOTIDE SEQUENCE [LARGE SCALE GENOMIC DNA]</scope>
    <source>
        <strain evidence="1 3">SCRP249</strain>
        <strain evidence="2 4">SCRP333</strain>
    </source>
</reference>
<dbReference type="Proteomes" id="UP000429607">
    <property type="component" value="Unassembled WGS sequence"/>
</dbReference>
<feature type="non-terminal residue" evidence="2">
    <location>
        <position position="50"/>
    </location>
</feature>
<dbReference type="AlphaFoldDB" id="A0A6A4BPQ9"/>
<gene>
    <name evidence="1" type="ORF">PR001_g27373</name>
    <name evidence="2" type="ORF">PR003_g28549</name>
</gene>
<sequence>MPRLSARGKELCDLRRIVEKRSIAGATRDLLSDHDASEEELDEYWQLEYE</sequence>
<comment type="caution">
    <text evidence="2">The sequence shown here is derived from an EMBL/GenBank/DDBJ whole genome shotgun (WGS) entry which is preliminary data.</text>
</comment>
<name>A0A6A4BPQ9_9STRA</name>
<accession>A0A6A4BPQ9</accession>
<dbReference type="EMBL" id="QXFV01004399">
    <property type="protein sequence ID" value="KAE8969867.1"/>
    <property type="molecule type" value="Genomic_DNA"/>
</dbReference>
<evidence type="ECO:0000313" key="3">
    <source>
        <dbReference type="Proteomes" id="UP000429607"/>
    </source>
</evidence>
<evidence type="ECO:0000313" key="1">
    <source>
        <dbReference type="EMBL" id="KAE8969867.1"/>
    </source>
</evidence>
<evidence type="ECO:0000313" key="4">
    <source>
        <dbReference type="Proteomes" id="UP000434957"/>
    </source>
</evidence>
<proteinExistence type="predicted"/>
<dbReference type="Proteomes" id="UP000434957">
    <property type="component" value="Unassembled WGS sequence"/>
</dbReference>
<keyword evidence="4" id="KW-1185">Reference proteome</keyword>
<dbReference type="EMBL" id="QXFT01004379">
    <property type="protein sequence ID" value="KAE9278354.1"/>
    <property type="molecule type" value="Genomic_DNA"/>
</dbReference>
<protein>
    <submittedName>
        <fullName evidence="2">Uncharacterized protein</fullName>
    </submittedName>
</protein>